<feature type="compositionally biased region" description="Basic residues" evidence="1">
    <location>
        <begin position="105"/>
        <end position="116"/>
    </location>
</feature>
<feature type="domain" description="Endonuclease/exonuclease/phosphatase" evidence="2">
    <location>
        <begin position="339"/>
        <end position="728"/>
    </location>
</feature>
<comment type="caution">
    <text evidence="3">The sequence shown here is derived from an EMBL/GenBank/DDBJ whole genome shotgun (WGS) entry which is preliminary data.</text>
</comment>
<evidence type="ECO:0000259" key="2">
    <source>
        <dbReference type="Pfam" id="PF03372"/>
    </source>
</evidence>
<name>A0AAV2HNR9_LYMST</name>
<dbReference type="EMBL" id="CAXITT010000208">
    <property type="protein sequence ID" value="CAL1535696.1"/>
    <property type="molecule type" value="Genomic_DNA"/>
</dbReference>
<organism evidence="3 4">
    <name type="scientific">Lymnaea stagnalis</name>
    <name type="common">Great pond snail</name>
    <name type="synonym">Helix stagnalis</name>
    <dbReference type="NCBI Taxonomy" id="6523"/>
    <lineage>
        <taxon>Eukaryota</taxon>
        <taxon>Metazoa</taxon>
        <taxon>Spiralia</taxon>
        <taxon>Lophotrochozoa</taxon>
        <taxon>Mollusca</taxon>
        <taxon>Gastropoda</taxon>
        <taxon>Heterobranchia</taxon>
        <taxon>Euthyneura</taxon>
        <taxon>Panpulmonata</taxon>
        <taxon>Hygrophila</taxon>
        <taxon>Lymnaeoidea</taxon>
        <taxon>Lymnaeidae</taxon>
        <taxon>Lymnaea</taxon>
    </lineage>
</organism>
<feature type="compositionally biased region" description="Polar residues" evidence="1">
    <location>
        <begin position="567"/>
        <end position="584"/>
    </location>
</feature>
<proteinExistence type="predicted"/>
<feature type="region of interest" description="Disordered" evidence="1">
    <location>
        <begin position="515"/>
        <end position="584"/>
    </location>
</feature>
<feature type="compositionally biased region" description="Basic residues" evidence="1">
    <location>
        <begin position="291"/>
        <end position="302"/>
    </location>
</feature>
<evidence type="ECO:0000313" key="4">
    <source>
        <dbReference type="Proteomes" id="UP001497497"/>
    </source>
</evidence>
<dbReference type="PANTHER" id="PTHR12121:SF34">
    <property type="entry name" value="PROTEIN ANGEL"/>
    <property type="match status" value="1"/>
</dbReference>
<evidence type="ECO:0000256" key="1">
    <source>
        <dbReference type="SAM" id="MobiDB-lite"/>
    </source>
</evidence>
<dbReference type="AlphaFoldDB" id="A0AAV2HNR9"/>
<dbReference type="SUPFAM" id="SSF56219">
    <property type="entry name" value="DNase I-like"/>
    <property type="match status" value="1"/>
</dbReference>
<dbReference type="GO" id="GO:0000175">
    <property type="term" value="F:3'-5'-RNA exonuclease activity"/>
    <property type="evidence" value="ECO:0007669"/>
    <property type="project" value="TreeGrafter"/>
</dbReference>
<dbReference type="Pfam" id="PF03372">
    <property type="entry name" value="Exo_endo_phos"/>
    <property type="match status" value="1"/>
</dbReference>
<protein>
    <recommendedName>
        <fullName evidence="2">Endonuclease/exonuclease/phosphatase domain-containing protein</fullName>
    </recommendedName>
</protein>
<keyword evidence="4" id="KW-1185">Reference proteome</keyword>
<dbReference type="InterPro" id="IPR005135">
    <property type="entry name" value="Endo/exonuclease/phosphatase"/>
</dbReference>
<feature type="compositionally biased region" description="Polar residues" evidence="1">
    <location>
        <begin position="524"/>
        <end position="534"/>
    </location>
</feature>
<dbReference type="PANTHER" id="PTHR12121">
    <property type="entry name" value="CARBON CATABOLITE REPRESSOR PROTEIN 4"/>
    <property type="match status" value="1"/>
</dbReference>
<evidence type="ECO:0000313" key="3">
    <source>
        <dbReference type="EMBL" id="CAL1535696.1"/>
    </source>
</evidence>
<feature type="region of interest" description="Disordered" evidence="1">
    <location>
        <begin position="283"/>
        <end position="306"/>
    </location>
</feature>
<gene>
    <name evidence="3" type="ORF">GSLYS_00009656001</name>
</gene>
<reference evidence="3 4" key="1">
    <citation type="submission" date="2024-04" db="EMBL/GenBank/DDBJ databases">
        <authorList>
            <consortium name="Genoscope - CEA"/>
            <person name="William W."/>
        </authorList>
    </citation>
    <scope>NUCLEOTIDE SEQUENCE [LARGE SCALE GENOMIC DNA]</scope>
</reference>
<dbReference type="Gene3D" id="3.60.10.10">
    <property type="entry name" value="Endonuclease/exonuclease/phosphatase"/>
    <property type="match status" value="1"/>
</dbReference>
<dbReference type="InterPro" id="IPR036691">
    <property type="entry name" value="Endo/exonu/phosph_ase_sf"/>
</dbReference>
<dbReference type="InterPro" id="IPR050410">
    <property type="entry name" value="CCR4/nocturin_mRNA_transcr"/>
</dbReference>
<accession>A0AAV2HNR9</accession>
<sequence length="803" mass="89921">METGWRWFFFQKDAVLKYTSKRLKLKHPNEYSFTMASMKTKTKTESSPSNIRNKQKITNKDECIEGHNMIAGGEGWGNKQVRSLVASICNQSTEHPGPTCNDNHKSRKQCSQKRTRTSSVNCEETNIGKHTKSFWPKTDRTLPTESGTFKSVSKDLRAPFVPFSISSSNISKERNINVGSSTNMIPVVVDLLSRCNGQVQSQQDSMARPPLNLSEAIPKIVAQNYYNPRIPHSFACSPNNAINTAQQRSFNILPHTTVPLQPFNPWLSFNGRLPYFSSQQQAGISTNQRTSRTHRHPPRSTKHFQDVPTACPEITSTPRCWDTLCSPGPSPGAMEFTIMSYNILADELLWLHQDLYSQCHDKHKEWPNRSKALLTQILAHNADIVCLQEVQEAHWVKDICKTLEAYGYKGKFKKKDNDQTDGCAILYKEKKFRLLKCVPVSFMRGGILDRGNIGLILILEPQSSVYSGKVDKVCVATTHLLFNPRRGDVKLAQLMVLLAEIDKHAHLDVRDGAVAQGEGDAGSWSKNDGETNNPRGMMDGELCEHASPRKSQTKTKNKSADTEAKTQDSGSWADPTNNPILQGTDPNTNASAYCPVILCGDFNSEPFSDFYNFITSGHLKYQGLICRLMCGQKEGQMGGVDRGVGRHLLPHELNISQHCQYIDQVKNRQNSTQNAGGCLTINSGEVFHKMNFKSVYEHFMYKSGNRVREVSTCHNRAITTVDYMFYSGVNPTGAEAEKRTESAVEGGSSVDLIIDAPATKMEPLVLLARYRLLTKREVNKMGHLPNAILPSDHLCLIAKFLLR</sequence>
<feature type="region of interest" description="Disordered" evidence="1">
    <location>
        <begin position="93"/>
        <end position="118"/>
    </location>
</feature>
<dbReference type="Proteomes" id="UP001497497">
    <property type="component" value="Unassembled WGS sequence"/>
</dbReference>